<dbReference type="AlphaFoldDB" id="A0A8T0D4B4"/>
<feature type="transmembrane region" description="Helical" evidence="6">
    <location>
        <begin position="20"/>
        <end position="40"/>
    </location>
</feature>
<dbReference type="PANTHER" id="PTHR13914">
    <property type="entry name" value="PROLINE OXIDASE"/>
    <property type="match status" value="1"/>
</dbReference>
<feature type="non-terminal residue" evidence="8">
    <location>
        <position position="1"/>
    </location>
</feature>
<sequence length="591" mass="67181">FWACLCLDLSRVICFGPTEGHAGSAVAFFVPVAMLLGLVASVRPVCKMLRIAPALSVSVNFSSVAPTNTKSRQTLQKKVNGSSILNFRDPTVAHIAKTNTELVRGLLVYKMCTLPFLVKKNRELMNISRRLLGKRLFRFLMKSTFYGHFVGGEHPDSIRPVVKRIRKYGVKSILDYSAEEDIGESEAVEKVKDSLATVVHEPDVRPADATKEFQTSLRFADRSKKVVGARTYFYESEYQCDKNMDTFLHCIDNVSNSTDKEGFAAIKVTALGRPQLLLQMSDFLVQMERLFHLLVKGSAKNGDGSINSSTSLDMDSFRERLGRLGIQISYDENVKWFTLLDVSGDGVVDLLDWSHLRAFEYDLSQLFTVKNKKTGKMEQLVPTLTADGLEQMRNMLQRVDTIARHAQSSGVRIMVDAEQTYFQPAIRRITMEMMRLFNHESAVIFNTYQCYLKNAREYLNHDLQHARVENFYFGAKFVRGAYMDQERARAAALDYDDPICVDYEATTNMYKSCVIEALKAIQQRPIGRVAIMMATHNEDTVRFVLEKMHEYNVTPEQRLICFGQLFGMCDQLSFTLGQLFQFSSCVYFCLC</sequence>
<comment type="caution">
    <text evidence="8">The sequence shown here is derived from an EMBL/GenBank/DDBJ whole genome shotgun (WGS) entry which is preliminary data.</text>
</comment>
<evidence type="ECO:0000256" key="3">
    <source>
        <dbReference type="ARBA" id="ARBA00023002"/>
    </source>
</evidence>
<dbReference type="GO" id="GO:0010133">
    <property type="term" value="P:L-proline catabolic process to L-glutamate"/>
    <property type="evidence" value="ECO:0007669"/>
    <property type="project" value="TreeGrafter"/>
</dbReference>
<dbReference type="SUPFAM" id="SSF51730">
    <property type="entry name" value="FAD-linked oxidoreductase"/>
    <property type="match status" value="1"/>
</dbReference>
<organism evidence="8 9">
    <name type="scientific">Paragonimus westermani</name>
    <dbReference type="NCBI Taxonomy" id="34504"/>
    <lineage>
        <taxon>Eukaryota</taxon>
        <taxon>Metazoa</taxon>
        <taxon>Spiralia</taxon>
        <taxon>Lophotrochozoa</taxon>
        <taxon>Platyhelminthes</taxon>
        <taxon>Trematoda</taxon>
        <taxon>Digenea</taxon>
        <taxon>Plagiorchiida</taxon>
        <taxon>Troglotremata</taxon>
        <taxon>Troglotrematidae</taxon>
        <taxon>Paragonimus</taxon>
    </lineage>
</organism>
<evidence type="ECO:0000256" key="4">
    <source>
        <dbReference type="ARBA" id="ARBA00023062"/>
    </source>
</evidence>
<keyword evidence="4 5" id="KW-0642">Proline metabolism</keyword>
<dbReference type="GO" id="GO:0005739">
    <property type="term" value="C:mitochondrion"/>
    <property type="evidence" value="ECO:0007669"/>
    <property type="project" value="TreeGrafter"/>
</dbReference>
<comment type="cofactor">
    <cofactor evidence="5">
        <name>FAD</name>
        <dbReference type="ChEBI" id="CHEBI:57692"/>
    </cofactor>
</comment>
<keyword evidence="5" id="KW-0274">FAD</keyword>
<dbReference type="Gene3D" id="3.20.20.220">
    <property type="match status" value="2"/>
</dbReference>
<keyword evidence="6" id="KW-0812">Transmembrane</keyword>
<dbReference type="PROSITE" id="PS00018">
    <property type="entry name" value="EF_HAND_1"/>
    <property type="match status" value="1"/>
</dbReference>
<evidence type="ECO:0000256" key="2">
    <source>
        <dbReference type="ARBA" id="ARBA00005869"/>
    </source>
</evidence>
<comment type="function">
    <text evidence="5">Converts proline to delta-1-pyrroline-5-carboxylate.</text>
</comment>
<proteinExistence type="inferred from homology"/>
<evidence type="ECO:0000256" key="6">
    <source>
        <dbReference type="SAM" id="Phobius"/>
    </source>
</evidence>
<reference evidence="8 9" key="1">
    <citation type="submission" date="2019-07" db="EMBL/GenBank/DDBJ databases">
        <title>Annotation for the trematode Paragonimus westermani.</title>
        <authorList>
            <person name="Choi Y.-J."/>
        </authorList>
    </citation>
    <scope>NUCLEOTIDE SEQUENCE [LARGE SCALE GENOMIC DNA]</scope>
    <source>
        <strain evidence="8">180907_Pwestermani</strain>
    </source>
</reference>
<dbReference type="PANTHER" id="PTHR13914:SF0">
    <property type="entry name" value="PROLINE DEHYDROGENASE 1, MITOCHONDRIAL"/>
    <property type="match status" value="1"/>
</dbReference>
<dbReference type="GO" id="GO:0071949">
    <property type="term" value="F:FAD binding"/>
    <property type="evidence" value="ECO:0007669"/>
    <property type="project" value="TreeGrafter"/>
</dbReference>
<dbReference type="Proteomes" id="UP000699462">
    <property type="component" value="Unassembled WGS sequence"/>
</dbReference>
<dbReference type="OrthoDB" id="5464at2759"/>
<dbReference type="Pfam" id="PF01619">
    <property type="entry name" value="Pro_dh"/>
    <property type="match status" value="1"/>
</dbReference>
<dbReference type="InterPro" id="IPR029041">
    <property type="entry name" value="FAD-linked_oxidoreductase-like"/>
</dbReference>
<dbReference type="InterPro" id="IPR002872">
    <property type="entry name" value="Proline_DH_dom"/>
</dbReference>
<comment type="pathway">
    <text evidence="1">Amino-acid degradation; L-proline degradation into L-glutamate; L-glutamate from L-proline: step 1/2.</text>
</comment>
<evidence type="ECO:0000256" key="1">
    <source>
        <dbReference type="ARBA" id="ARBA00004739"/>
    </source>
</evidence>
<dbReference type="EC" id="1.5.5.2" evidence="5"/>
<dbReference type="InterPro" id="IPR015659">
    <property type="entry name" value="Proline_oxidase"/>
</dbReference>
<keyword evidence="6" id="KW-1133">Transmembrane helix</keyword>
<evidence type="ECO:0000313" key="8">
    <source>
        <dbReference type="EMBL" id="KAF8561451.1"/>
    </source>
</evidence>
<name>A0A8T0D4B4_9TREM</name>
<dbReference type="GO" id="GO:0004657">
    <property type="term" value="F:proline dehydrogenase activity"/>
    <property type="evidence" value="ECO:0007669"/>
    <property type="project" value="UniProtKB-EC"/>
</dbReference>
<dbReference type="InterPro" id="IPR018247">
    <property type="entry name" value="EF_Hand_1_Ca_BS"/>
</dbReference>
<keyword evidence="3 5" id="KW-0560">Oxidoreductase</keyword>
<protein>
    <recommendedName>
        <fullName evidence="5">Proline dehydrogenase</fullName>
        <ecNumber evidence="5">1.5.5.2</ecNumber>
    </recommendedName>
</protein>
<keyword evidence="9" id="KW-1185">Reference proteome</keyword>
<evidence type="ECO:0000313" key="9">
    <source>
        <dbReference type="Proteomes" id="UP000699462"/>
    </source>
</evidence>
<keyword evidence="6" id="KW-0472">Membrane</keyword>
<dbReference type="EMBL" id="JTDF01021735">
    <property type="protein sequence ID" value="KAF8561451.1"/>
    <property type="molecule type" value="Genomic_DNA"/>
</dbReference>
<feature type="domain" description="Proline dehydrogenase" evidence="7">
    <location>
        <begin position="162"/>
        <end position="587"/>
    </location>
</feature>
<gene>
    <name evidence="8" type="ORF">P879_10345</name>
</gene>
<comment type="similarity">
    <text evidence="2 5">Belongs to the proline oxidase family.</text>
</comment>
<evidence type="ECO:0000256" key="5">
    <source>
        <dbReference type="RuleBase" id="RU364054"/>
    </source>
</evidence>
<comment type="catalytic activity">
    <reaction evidence="5">
        <text>L-proline + a quinone = (S)-1-pyrroline-5-carboxylate + a quinol + H(+)</text>
        <dbReference type="Rhea" id="RHEA:23784"/>
        <dbReference type="ChEBI" id="CHEBI:15378"/>
        <dbReference type="ChEBI" id="CHEBI:17388"/>
        <dbReference type="ChEBI" id="CHEBI:24646"/>
        <dbReference type="ChEBI" id="CHEBI:60039"/>
        <dbReference type="ChEBI" id="CHEBI:132124"/>
        <dbReference type="EC" id="1.5.5.2"/>
    </reaction>
</comment>
<keyword evidence="5" id="KW-0285">Flavoprotein</keyword>
<evidence type="ECO:0000259" key="7">
    <source>
        <dbReference type="Pfam" id="PF01619"/>
    </source>
</evidence>
<accession>A0A8T0D4B4</accession>